<evidence type="ECO:0008006" key="5">
    <source>
        <dbReference type="Google" id="ProtNLM"/>
    </source>
</evidence>
<dbReference type="PANTHER" id="PTHR33053:SF24">
    <property type="entry name" value="TRANSPOSASE DOMAIN-CONTAINING PROTEIN"/>
    <property type="match status" value="1"/>
</dbReference>
<feature type="region of interest" description="Disordered" evidence="1">
    <location>
        <begin position="31"/>
        <end position="55"/>
    </location>
</feature>
<evidence type="ECO:0000256" key="2">
    <source>
        <dbReference type="SAM" id="Phobius"/>
    </source>
</evidence>
<feature type="transmembrane region" description="Helical" evidence="2">
    <location>
        <begin position="249"/>
        <end position="270"/>
    </location>
</feature>
<dbReference type="AlphaFoldDB" id="A0A3N0YSA1"/>
<feature type="compositionally biased region" description="Low complexity" evidence="1">
    <location>
        <begin position="135"/>
        <end position="146"/>
    </location>
</feature>
<sequence>MKPISTVTAESVITLISSLEGRVHNGGCKRIVSSSEEEEEKQGRTAALRAPTKKKTYTQLAPAPCIPSLGALGEWSQPAGQGFWSPGHISETTVDPPSDANNSAASPRASPLSANITALSPPSWSPVSITNSLSATPTDTPTHAAAGRSQTSGQTGFQVRMADQMHYFKSNLRRKAVKSVSNLLQGIENDSKLVDDDLIDDHTVHDLDVVVNCDDSDDLMRDWNLDSDRDDREGPSEHRPDLADDLVNWALEFNITMVALSALLSILHFHHHNLPRDGRTLLKTVTNYKILPVAGGAFFYFGVLNAITGLLENVWMKLPSKHCLQLQLNFDGLPLFKSNNQQLWPILGLLKEVGKCPFMIGIFGGDCKPKSLNEYLRDLVSELSSLQSGFWFKGKLFFLRVCSVVCDAPARAFVKGIKSHSGYSACDKCVQTGVYIGNRMTFPQTDSALRTDASFRQMLDEDHHVAPSPLTGLGFDMVLDFPHDYMHLVCLGVVRRLFDLWCSGPLPTRLSGQLVKALSQNLQQLKNNIPCEFARKPRAFEERGRWKATELRQFLLYTGPVVLVDVLAAPVYHNFMLLSVAIFMLANPKVDVEICDCAKTLLVSFVEHFGRLYGEGFLVYNLHGLVHLSDDVKRHGCIDGISGFPFENFLGEVKRMVRGPNFPVAQIVRRLSERTNNKRVERVKAGTVLRKEHVGGPLPQGVRGGIQEFKELHTDQFCVKITEGDNCIKTGNDIGLLQNIILLEGNMHLVYYQFHAVEPFYTYPLSSSSLGVFLLSQLSESLKCVKVDDGLCKYVLLPFKDKHVGMPLLHLH</sequence>
<organism evidence="3 4">
    <name type="scientific">Anabarilius grahami</name>
    <name type="common">Kanglang fish</name>
    <name type="synonym">Barilius grahami</name>
    <dbReference type="NCBI Taxonomy" id="495550"/>
    <lineage>
        <taxon>Eukaryota</taxon>
        <taxon>Metazoa</taxon>
        <taxon>Chordata</taxon>
        <taxon>Craniata</taxon>
        <taxon>Vertebrata</taxon>
        <taxon>Euteleostomi</taxon>
        <taxon>Actinopterygii</taxon>
        <taxon>Neopterygii</taxon>
        <taxon>Teleostei</taxon>
        <taxon>Ostariophysi</taxon>
        <taxon>Cypriniformes</taxon>
        <taxon>Xenocyprididae</taxon>
        <taxon>Xenocypridinae</taxon>
        <taxon>Xenocypridinae incertae sedis</taxon>
        <taxon>Anabarilius</taxon>
    </lineage>
</organism>
<evidence type="ECO:0000313" key="4">
    <source>
        <dbReference type="Proteomes" id="UP000281406"/>
    </source>
</evidence>
<evidence type="ECO:0000256" key="1">
    <source>
        <dbReference type="SAM" id="MobiDB-lite"/>
    </source>
</evidence>
<feature type="region of interest" description="Disordered" evidence="1">
    <location>
        <begin position="80"/>
        <end position="154"/>
    </location>
</feature>
<feature type="compositionally biased region" description="Polar residues" evidence="1">
    <location>
        <begin position="116"/>
        <end position="134"/>
    </location>
</feature>
<dbReference type="PANTHER" id="PTHR33053">
    <property type="entry name" value="PROTEIN, PUTATIVE-RELATED"/>
    <property type="match status" value="1"/>
</dbReference>
<reference evidence="3 4" key="1">
    <citation type="submission" date="2018-10" db="EMBL/GenBank/DDBJ databases">
        <title>Genome assembly for a Yunnan-Guizhou Plateau 3E fish, Anabarilius grahami (Regan), and its evolutionary and genetic applications.</title>
        <authorList>
            <person name="Jiang W."/>
        </authorList>
    </citation>
    <scope>NUCLEOTIDE SEQUENCE [LARGE SCALE GENOMIC DNA]</scope>
    <source>
        <strain evidence="3">AG-KIZ</strain>
        <tissue evidence="3">Muscle</tissue>
    </source>
</reference>
<dbReference type="Proteomes" id="UP000281406">
    <property type="component" value="Unassembled WGS sequence"/>
</dbReference>
<keyword evidence="4" id="KW-1185">Reference proteome</keyword>
<feature type="compositionally biased region" description="Low complexity" evidence="1">
    <location>
        <begin position="96"/>
        <end position="115"/>
    </location>
</feature>
<keyword evidence="2" id="KW-1133">Transmembrane helix</keyword>
<evidence type="ECO:0000313" key="3">
    <source>
        <dbReference type="EMBL" id="ROL49054.1"/>
    </source>
</evidence>
<accession>A0A3N0YSA1</accession>
<gene>
    <name evidence="3" type="ORF">DPX16_16669</name>
</gene>
<keyword evidence="2" id="KW-0472">Membrane</keyword>
<dbReference type="OrthoDB" id="10036512at2759"/>
<protein>
    <recommendedName>
        <fullName evidence="5">Transposase domain-containing protein</fullName>
    </recommendedName>
</protein>
<keyword evidence="2" id="KW-0812">Transmembrane</keyword>
<proteinExistence type="predicted"/>
<name>A0A3N0YSA1_ANAGA</name>
<dbReference type="EMBL" id="RJVU01027559">
    <property type="protein sequence ID" value="ROL49054.1"/>
    <property type="molecule type" value="Genomic_DNA"/>
</dbReference>
<feature type="transmembrane region" description="Helical" evidence="2">
    <location>
        <begin position="290"/>
        <end position="311"/>
    </location>
</feature>
<comment type="caution">
    <text evidence="3">The sequence shown here is derived from an EMBL/GenBank/DDBJ whole genome shotgun (WGS) entry which is preliminary data.</text>
</comment>